<dbReference type="AlphaFoldDB" id="A0A518G7P8"/>
<sequence precursor="true">MLKPLRRATPFVCFVAIVFASRFTTLAEDHQTAEQNFSVVLLPDTQNYSEKYPDTYVAQALWIRQQVQQDNIKFVIHLGDIVQTPTQTVEWENADRAMRLLDGVVPYSVAPGNHDMLLKSRDSRLFNQYYSPARFENKQWYGGHMGETNDNNYCFFEASGMQFMILNLEFAPRDETLEWAAGVTEQYPNHRVIVATHCYMRPDQRDTGCATAYSIAGNSGEQIWQKFVRKQPNIFLVVSGHVLGVGLQTSVNDAGGKVLEMLTDYQGLPNGGDGWLRSLEFVPAENKIHVRTYSPLLNKRNDDESETFSLDYEMLSGQRKAG</sequence>
<dbReference type="Pfam" id="PF00149">
    <property type="entry name" value="Metallophos"/>
    <property type="match status" value="1"/>
</dbReference>
<dbReference type="PANTHER" id="PTHR43143">
    <property type="entry name" value="METALLOPHOSPHOESTERASE, CALCINEURIN SUPERFAMILY"/>
    <property type="match status" value="1"/>
</dbReference>
<gene>
    <name evidence="3" type="ORF">Q31a_29370</name>
</gene>
<protein>
    <submittedName>
        <fullName evidence="3">Calcineurin-like phosphoesterase</fullName>
    </submittedName>
</protein>
<evidence type="ECO:0000313" key="3">
    <source>
        <dbReference type="EMBL" id="QDV24617.1"/>
    </source>
</evidence>
<feature type="domain" description="Calcineurin-like phosphoesterase" evidence="2">
    <location>
        <begin position="42"/>
        <end position="242"/>
    </location>
</feature>
<dbReference type="PANTHER" id="PTHR43143:SF5">
    <property type="entry name" value="SECRETED PROTEIN"/>
    <property type="match status" value="1"/>
</dbReference>
<dbReference type="SUPFAM" id="SSF56300">
    <property type="entry name" value="Metallo-dependent phosphatases"/>
    <property type="match status" value="1"/>
</dbReference>
<keyword evidence="1" id="KW-0732">Signal</keyword>
<keyword evidence="4" id="KW-1185">Reference proteome</keyword>
<dbReference type="KEGG" id="ahel:Q31a_29370"/>
<dbReference type="InterPro" id="IPR029052">
    <property type="entry name" value="Metallo-depent_PP-like"/>
</dbReference>
<evidence type="ECO:0000313" key="4">
    <source>
        <dbReference type="Proteomes" id="UP000318017"/>
    </source>
</evidence>
<feature type="chain" id="PRO_5022013927" evidence="1">
    <location>
        <begin position="28"/>
        <end position="322"/>
    </location>
</feature>
<dbReference type="Gene3D" id="3.60.21.10">
    <property type="match status" value="1"/>
</dbReference>
<dbReference type="GO" id="GO:0016787">
    <property type="term" value="F:hydrolase activity"/>
    <property type="evidence" value="ECO:0007669"/>
    <property type="project" value="InterPro"/>
</dbReference>
<evidence type="ECO:0000259" key="2">
    <source>
        <dbReference type="Pfam" id="PF00149"/>
    </source>
</evidence>
<accession>A0A518G7P8</accession>
<dbReference type="Proteomes" id="UP000318017">
    <property type="component" value="Chromosome"/>
</dbReference>
<dbReference type="InterPro" id="IPR051918">
    <property type="entry name" value="STPP_CPPED1"/>
</dbReference>
<dbReference type="EMBL" id="CP036298">
    <property type="protein sequence ID" value="QDV24617.1"/>
    <property type="molecule type" value="Genomic_DNA"/>
</dbReference>
<name>A0A518G7P8_9BACT</name>
<organism evidence="3 4">
    <name type="scientific">Aureliella helgolandensis</name>
    <dbReference type="NCBI Taxonomy" id="2527968"/>
    <lineage>
        <taxon>Bacteria</taxon>
        <taxon>Pseudomonadati</taxon>
        <taxon>Planctomycetota</taxon>
        <taxon>Planctomycetia</taxon>
        <taxon>Pirellulales</taxon>
        <taxon>Pirellulaceae</taxon>
        <taxon>Aureliella</taxon>
    </lineage>
</organism>
<reference evidence="3 4" key="1">
    <citation type="submission" date="2019-02" db="EMBL/GenBank/DDBJ databases">
        <title>Deep-cultivation of Planctomycetes and their phenomic and genomic characterization uncovers novel biology.</title>
        <authorList>
            <person name="Wiegand S."/>
            <person name="Jogler M."/>
            <person name="Boedeker C."/>
            <person name="Pinto D."/>
            <person name="Vollmers J."/>
            <person name="Rivas-Marin E."/>
            <person name="Kohn T."/>
            <person name="Peeters S.H."/>
            <person name="Heuer A."/>
            <person name="Rast P."/>
            <person name="Oberbeckmann S."/>
            <person name="Bunk B."/>
            <person name="Jeske O."/>
            <person name="Meyerdierks A."/>
            <person name="Storesund J.E."/>
            <person name="Kallscheuer N."/>
            <person name="Luecker S."/>
            <person name="Lage O.M."/>
            <person name="Pohl T."/>
            <person name="Merkel B.J."/>
            <person name="Hornburger P."/>
            <person name="Mueller R.-W."/>
            <person name="Bruemmer F."/>
            <person name="Labrenz M."/>
            <person name="Spormann A.M."/>
            <person name="Op den Camp H."/>
            <person name="Overmann J."/>
            <person name="Amann R."/>
            <person name="Jetten M.S.M."/>
            <person name="Mascher T."/>
            <person name="Medema M.H."/>
            <person name="Devos D.P."/>
            <person name="Kaster A.-K."/>
            <person name="Ovreas L."/>
            <person name="Rohde M."/>
            <person name="Galperin M.Y."/>
            <person name="Jogler C."/>
        </authorList>
    </citation>
    <scope>NUCLEOTIDE SEQUENCE [LARGE SCALE GENOMIC DNA]</scope>
    <source>
        <strain evidence="3 4">Q31a</strain>
    </source>
</reference>
<dbReference type="InterPro" id="IPR004843">
    <property type="entry name" value="Calcineurin-like_PHP"/>
</dbReference>
<evidence type="ECO:0000256" key="1">
    <source>
        <dbReference type="SAM" id="SignalP"/>
    </source>
</evidence>
<proteinExistence type="predicted"/>
<dbReference type="RefSeq" id="WP_197356804.1">
    <property type="nucleotide sequence ID" value="NZ_CP036298.1"/>
</dbReference>
<feature type="signal peptide" evidence="1">
    <location>
        <begin position="1"/>
        <end position="27"/>
    </location>
</feature>